<keyword evidence="1" id="KW-0472">Membrane</keyword>
<dbReference type="AlphaFoldDB" id="A0A1A8EUB7"/>
<protein>
    <submittedName>
        <fullName evidence="2">Uncharacterized protein</fullName>
    </submittedName>
</protein>
<feature type="non-terminal residue" evidence="2">
    <location>
        <position position="1"/>
    </location>
</feature>
<reference evidence="2" key="1">
    <citation type="submission" date="2016-05" db="EMBL/GenBank/DDBJ databases">
        <authorList>
            <person name="Lavstsen T."/>
            <person name="Jespersen J.S."/>
        </authorList>
    </citation>
    <scope>NUCLEOTIDE SEQUENCE</scope>
    <source>
        <tissue evidence="2">Brain</tissue>
    </source>
</reference>
<feature type="transmembrane region" description="Helical" evidence="1">
    <location>
        <begin position="95"/>
        <end position="113"/>
    </location>
</feature>
<name>A0A1A8EUB7_9TELE</name>
<evidence type="ECO:0000313" key="2">
    <source>
        <dbReference type="EMBL" id="SBQ49449.1"/>
    </source>
</evidence>
<keyword evidence="1" id="KW-0812">Transmembrane</keyword>
<organism evidence="2">
    <name type="scientific">Nothobranchius korthausae</name>
    <dbReference type="NCBI Taxonomy" id="1143690"/>
    <lineage>
        <taxon>Eukaryota</taxon>
        <taxon>Metazoa</taxon>
        <taxon>Chordata</taxon>
        <taxon>Craniata</taxon>
        <taxon>Vertebrata</taxon>
        <taxon>Euteleostomi</taxon>
        <taxon>Actinopterygii</taxon>
        <taxon>Neopterygii</taxon>
        <taxon>Teleostei</taxon>
        <taxon>Neoteleostei</taxon>
        <taxon>Acanthomorphata</taxon>
        <taxon>Ovalentaria</taxon>
        <taxon>Atherinomorphae</taxon>
        <taxon>Cyprinodontiformes</taxon>
        <taxon>Nothobranchiidae</taxon>
        <taxon>Nothobranchius</taxon>
    </lineage>
</organism>
<sequence>SQREGAAVNCTISAEPVKKGNHPPINTRLQTNAAVPQLHILFSWNLFVVCLSAPRSFLFKLSPSFWFPTLAQDEKKYKCNNDDNYSDCNADDHSFGLLVVTSFLLLHFVGALFKNFTLLHQLFSLNLQVAQFVVSFISFVQVVQHDLLHLLHLLLRLLQATLPVLFNAVLESQEGRLAAATCPKFKLRWLRDECSRVQVKELLITECRTTAAATADAPQDSQPPASPDEMDFFDFEIQPRESFSAENEVTDYIRSGHELEILNQFPTVKKIYMKYNTPTPSSAPVIRKAV</sequence>
<dbReference type="EMBL" id="HAEB01002922">
    <property type="protein sequence ID" value="SBQ49449.1"/>
    <property type="molecule type" value="Transcribed_RNA"/>
</dbReference>
<accession>A0A1A8EUB7</accession>
<keyword evidence="1" id="KW-1133">Transmembrane helix</keyword>
<feature type="transmembrane region" description="Helical" evidence="1">
    <location>
        <begin position="38"/>
        <end position="58"/>
    </location>
</feature>
<feature type="non-terminal residue" evidence="2">
    <location>
        <position position="290"/>
    </location>
</feature>
<gene>
    <name evidence="2" type="primary">Nfu_g_1_023521</name>
</gene>
<evidence type="ECO:0000256" key="1">
    <source>
        <dbReference type="SAM" id="Phobius"/>
    </source>
</evidence>
<feature type="transmembrane region" description="Helical" evidence="1">
    <location>
        <begin position="125"/>
        <end position="144"/>
    </location>
</feature>
<proteinExistence type="predicted"/>
<reference evidence="2" key="2">
    <citation type="submission" date="2016-06" db="EMBL/GenBank/DDBJ databases">
        <title>The genome of a short-lived fish provides insights into sex chromosome evolution and the genetic control of aging.</title>
        <authorList>
            <person name="Reichwald K."/>
            <person name="Felder M."/>
            <person name="Petzold A."/>
            <person name="Koch P."/>
            <person name="Groth M."/>
            <person name="Platzer M."/>
        </authorList>
    </citation>
    <scope>NUCLEOTIDE SEQUENCE</scope>
    <source>
        <tissue evidence="2">Brain</tissue>
    </source>
</reference>